<feature type="compositionally biased region" description="Acidic residues" evidence="1">
    <location>
        <begin position="63"/>
        <end position="74"/>
    </location>
</feature>
<evidence type="ECO:0000313" key="3">
    <source>
        <dbReference type="Proteomes" id="UP000092124"/>
    </source>
</evidence>
<name>A0A1A6HIB0_NEOLE</name>
<evidence type="ECO:0000313" key="2">
    <source>
        <dbReference type="EMBL" id="OBS78298.1"/>
    </source>
</evidence>
<evidence type="ECO:0000256" key="1">
    <source>
        <dbReference type="SAM" id="MobiDB-lite"/>
    </source>
</evidence>
<comment type="caution">
    <text evidence="2">The sequence shown here is derived from an EMBL/GenBank/DDBJ whole genome shotgun (WGS) entry which is preliminary data.</text>
</comment>
<protein>
    <submittedName>
        <fullName evidence="2">Uncharacterized protein</fullName>
    </submittedName>
</protein>
<feature type="region of interest" description="Disordered" evidence="1">
    <location>
        <begin position="61"/>
        <end position="89"/>
    </location>
</feature>
<reference evidence="2 3" key="1">
    <citation type="submission" date="2016-06" db="EMBL/GenBank/DDBJ databases">
        <title>The Draft Genome Sequence and Annotation of the Desert Woodrat Neotoma lepida.</title>
        <authorList>
            <person name="Campbell M."/>
            <person name="Oakeson K.F."/>
            <person name="Yandell M."/>
            <person name="Halpert J.R."/>
            <person name="Dearing D."/>
        </authorList>
    </citation>
    <scope>NUCLEOTIDE SEQUENCE [LARGE SCALE GENOMIC DNA]</scope>
    <source>
        <strain evidence="2">417</strain>
        <tissue evidence="2">Liver</tissue>
    </source>
</reference>
<feature type="non-terminal residue" evidence="2">
    <location>
        <position position="1"/>
    </location>
</feature>
<dbReference type="Proteomes" id="UP000092124">
    <property type="component" value="Unassembled WGS sequence"/>
</dbReference>
<accession>A0A1A6HIB0</accession>
<dbReference type="AlphaFoldDB" id="A0A1A6HIB0"/>
<proteinExistence type="predicted"/>
<organism evidence="2 3">
    <name type="scientific">Neotoma lepida</name>
    <name type="common">Desert woodrat</name>
    <dbReference type="NCBI Taxonomy" id="56216"/>
    <lineage>
        <taxon>Eukaryota</taxon>
        <taxon>Metazoa</taxon>
        <taxon>Chordata</taxon>
        <taxon>Craniata</taxon>
        <taxon>Vertebrata</taxon>
        <taxon>Euteleostomi</taxon>
        <taxon>Mammalia</taxon>
        <taxon>Eutheria</taxon>
        <taxon>Euarchontoglires</taxon>
        <taxon>Glires</taxon>
        <taxon>Rodentia</taxon>
        <taxon>Myomorpha</taxon>
        <taxon>Muroidea</taxon>
        <taxon>Cricetidae</taxon>
        <taxon>Neotominae</taxon>
        <taxon>Neotoma</taxon>
    </lineage>
</organism>
<dbReference type="EMBL" id="LZPO01027458">
    <property type="protein sequence ID" value="OBS78298.1"/>
    <property type="molecule type" value="Genomic_DNA"/>
</dbReference>
<keyword evidence="3" id="KW-1185">Reference proteome</keyword>
<sequence>PPETVKCTLQIEHSAPPSSRRLLTLAPSARLPHPPVAAAGTLLCSTHLVQPLPLEGHCHTQQDGDDAGEVDIADDLGAYGARGTKTEDE</sequence>
<gene>
    <name evidence="2" type="ORF">A6R68_19308</name>
</gene>